<dbReference type="EMBL" id="WNZW01000003">
    <property type="protein sequence ID" value="MUG45494.1"/>
    <property type="molecule type" value="Genomic_DNA"/>
</dbReference>
<name>A0A7X3CN41_9BACL</name>
<dbReference type="Proteomes" id="UP000447876">
    <property type="component" value="Unassembled WGS sequence"/>
</dbReference>
<sequence>MSVVQLDLFSFKPEPQVEQRAPVLNGMYYERSTGKFVSYVQGRRYYEVTPARCLGDKAWKERIMRERSI</sequence>
<reference evidence="1 2" key="1">
    <citation type="submission" date="2019-11" db="EMBL/GenBank/DDBJ databases">
        <title>Draft genome sequences of five Paenibacillus species of dairy origin.</title>
        <authorList>
            <person name="Olajide A.M."/>
            <person name="Chen S."/>
            <person name="Lapointe G."/>
        </authorList>
    </citation>
    <scope>NUCLEOTIDE SEQUENCE [LARGE SCALE GENOMIC DNA]</scope>
    <source>
        <strain evidence="1 2">12CR55</strain>
    </source>
</reference>
<proteinExistence type="predicted"/>
<dbReference type="AlphaFoldDB" id="A0A7X3CN41"/>
<accession>A0A7X3CN41</accession>
<comment type="caution">
    <text evidence="1">The sequence shown here is derived from an EMBL/GenBank/DDBJ whole genome shotgun (WGS) entry which is preliminary data.</text>
</comment>
<evidence type="ECO:0000313" key="2">
    <source>
        <dbReference type="Proteomes" id="UP000447876"/>
    </source>
</evidence>
<gene>
    <name evidence="1" type="ORF">GNP95_10890</name>
</gene>
<dbReference type="RefSeq" id="WP_155610911.1">
    <property type="nucleotide sequence ID" value="NZ_WNZW01000003.1"/>
</dbReference>
<organism evidence="1 2">
    <name type="scientific">Paenibacillus woosongensis</name>
    <dbReference type="NCBI Taxonomy" id="307580"/>
    <lineage>
        <taxon>Bacteria</taxon>
        <taxon>Bacillati</taxon>
        <taxon>Bacillota</taxon>
        <taxon>Bacilli</taxon>
        <taxon>Bacillales</taxon>
        <taxon>Paenibacillaceae</taxon>
        <taxon>Paenibacillus</taxon>
    </lineage>
</organism>
<dbReference type="OrthoDB" id="2663200at2"/>
<protein>
    <submittedName>
        <fullName evidence="1">Uncharacterized protein</fullName>
    </submittedName>
</protein>
<evidence type="ECO:0000313" key="1">
    <source>
        <dbReference type="EMBL" id="MUG45494.1"/>
    </source>
</evidence>